<dbReference type="InterPro" id="IPR000259">
    <property type="entry name" value="Adhesion_dom_fimbrial"/>
</dbReference>
<evidence type="ECO:0000256" key="5">
    <source>
        <dbReference type="SAM" id="SignalP"/>
    </source>
</evidence>
<organism evidence="7 8">
    <name type="scientific">Ignatzschineria rhizosphaerae</name>
    <dbReference type="NCBI Taxonomy" id="2923279"/>
    <lineage>
        <taxon>Bacteria</taxon>
        <taxon>Pseudomonadati</taxon>
        <taxon>Pseudomonadota</taxon>
        <taxon>Gammaproteobacteria</taxon>
        <taxon>Cardiobacteriales</taxon>
        <taxon>Ignatzschineriaceae</taxon>
        <taxon>Ignatzschineria</taxon>
    </lineage>
</organism>
<accession>A0ABY3X1E7</accession>
<feature type="signal peptide" evidence="5">
    <location>
        <begin position="1"/>
        <end position="20"/>
    </location>
</feature>
<dbReference type="PANTHER" id="PTHR33420">
    <property type="entry name" value="FIMBRIAL SUBUNIT ELFA-RELATED"/>
    <property type="match status" value="1"/>
</dbReference>
<comment type="subcellular location">
    <subcellularLocation>
        <location evidence="1">Fimbrium</location>
    </subcellularLocation>
</comment>
<dbReference type="InterPro" id="IPR050263">
    <property type="entry name" value="Bact_Fimbrial_Adh_Pro"/>
</dbReference>
<evidence type="ECO:0000313" key="8">
    <source>
        <dbReference type="Proteomes" id="UP000829542"/>
    </source>
</evidence>
<evidence type="ECO:0000313" key="7">
    <source>
        <dbReference type="EMBL" id="UNM95710.1"/>
    </source>
</evidence>
<feature type="domain" description="Fimbrial-type adhesion" evidence="6">
    <location>
        <begin position="31"/>
        <end position="177"/>
    </location>
</feature>
<keyword evidence="4" id="KW-0281">Fimbrium</keyword>
<gene>
    <name evidence="7" type="ORF">MMG00_10870</name>
</gene>
<dbReference type="Proteomes" id="UP000829542">
    <property type="component" value="Chromosome"/>
</dbReference>
<protein>
    <submittedName>
        <fullName evidence="7">Type 1 fimbrial protein</fullName>
    </submittedName>
</protein>
<dbReference type="SUPFAM" id="SSF49401">
    <property type="entry name" value="Bacterial adhesins"/>
    <property type="match status" value="1"/>
</dbReference>
<dbReference type="PANTHER" id="PTHR33420:SF12">
    <property type="entry name" value="FIMBRIN-LIKE PROTEIN FIMI-RELATED"/>
    <property type="match status" value="1"/>
</dbReference>
<evidence type="ECO:0000256" key="3">
    <source>
        <dbReference type="ARBA" id="ARBA00022729"/>
    </source>
</evidence>
<dbReference type="InterPro" id="IPR008966">
    <property type="entry name" value="Adhesion_dom_sf"/>
</dbReference>
<evidence type="ECO:0000259" key="6">
    <source>
        <dbReference type="Pfam" id="PF00419"/>
    </source>
</evidence>
<proteinExistence type="inferred from homology"/>
<dbReference type="EMBL" id="CP093379">
    <property type="protein sequence ID" value="UNM95710.1"/>
    <property type="molecule type" value="Genomic_DNA"/>
</dbReference>
<keyword evidence="3 5" id="KW-0732">Signal</keyword>
<evidence type="ECO:0000256" key="4">
    <source>
        <dbReference type="ARBA" id="ARBA00023263"/>
    </source>
</evidence>
<reference evidence="7 8" key="1">
    <citation type="submission" date="2022-03" db="EMBL/GenBank/DDBJ databases">
        <title>Ignatzschineria rhizosphaerae HR5S32.</title>
        <authorList>
            <person name="Sun J.Q."/>
            <person name="Feng J.Y."/>
        </authorList>
    </citation>
    <scope>NUCLEOTIDE SEQUENCE [LARGE SCALE GENOMIC DNA]</scope>
    <source>
        <strain evidence="7 8">HR5S32</strain>
    </source>
</reference>
<name>A0ABY3X1E7_9GAMM</name>
<feature type="chain" id="PRO_5046839651" evidence="5">
    <location>
        <begin position="21"/>
        <end position="177"/>
    </location>
</feature>
<dbReference type="Pfam" id="PF00419">
    <property type="entry name" value="Fimbrial"/>
    <property type="match status" value="1"/>
</dbReference>
<dbReference type="InterPro" id="IPR036937">
    <property type="entry name" value="Adhesion_dom_fimbrial_sf"/>
</dbReference>
<dbReference type="RefSeq" id="WP_242148228.1">
    <property type="nucleotide sequence ID" value="NZ_CP093379.1"/>
</dbReference>
<keyword evidence="8" id="KW-1185">Reference proteome</keyword>
<dbReference type="Gene3D" id="2.60.40.1090">
    <property type="entry name" value="Fimbrial-type adhesion domain"/>
    <property type="match status" value="1"/>
</dbReference>
<comment type="similarity">
    <text evidence="2">Belongs to the fimbrial protein family.</text>
</comment>
<evidence type="ECO:0000256" key="1">
    <source>
        <dbReference type="ARBA" id="ARBA00004561"/>
    </source>
</evidence>
<evidence type="ECO:0000256" key="2">
    <source>
        <dbReference type="ARBA" id="ARBA00006671"/>
    </source>
</evidence>
<sequence>MKKLFLAFVATLTVSSVALAQTADQSTGSIVFKGVVTTSSCTLSPIEPVDLGSVSTRTLRAAGDASAWVSTNIEFVDCNLKTGAEDEGVQSVQLVIEPGTALNTDLWANTAGDATNVGLDLLINNQAVKPEGATLADIQIFNNETLTVPVRARMKASAAGVEAGSFNTSVKFTANYK</sequence>